<evidence type="ECO:0000313" key="13">
    <source>
        <dbReference type="Proteomes" id="UP000619976"/>
    </source>
</evidence>
<proteinExistence type="inferred from homology"/>
<keyword evidence="8 9" id="KW-0472">Membrane</keyword>
<keyword evidence="6 9" id="KW-0812">Transmembrane</keyword>
<organism evidence="10 12">
    <name type="scientific">Proteus penneri</name>
    <dbReference type="NCBI Taxonomy" id="102862"/>
    <lineage>
        <taxon>Bacteria</taxon>
        <taxon>Pseudomonadati</taxon>
        <taxon>Pseudomonadota</taxon>
        <taxon>Gammaproteobacteria</taxon>
        <taxon>Enterobacterales</taxon>
        <taxon>Morganellaceae</taxon>
        <taxon>Proteus</taxon>
    </lineage>
</organism>
<evidence type="ECO:0000313" key="10">
    <source>
        <dbReference type="EMBL" id="CRL65096.1"/>
    </source>
</evidence>
<dbReference type="AlphaFoldDB" id="A0A0G4QHM3"/>
<feature type="transmembrane region" description="Helical" evidence="9">
    <location>
        <begin position="6"/>
        <end position="24"/>
    </location>
</feature>
<keyword evidence="7 9" id="KW-1133">Transmembrane helix</keyword>
<feature type="transmembrane region" description="Helical" evidence="9">
    <location>
        <begin position="90"/>
        <end position="109"/>
    </location>
</feature>
<evidence type="ECO:0000256" key="4">
    <source>
        <dbReference type="ARBA" id="ARBA00022475"/>
    </source>
</evidence>
<evidence type="ECO:0000256" key="5">
    <source>
        <dbReference type="ARBA" id="ARBA00022519"/>
    </source>
</evidence>
<comment type="similarity">
    <text evidence="2">Belongs to the universal stress protein B family.</text>
</comment>
<accession>A0A0G4QHM3</accession>
<evidence type="ECO:0000256" key="3">
    <source>
        <dbReference type="ARBA" id="ARBA00021128"/>
    </source>
</evidence>
<keyword evidence="5" id="KW-0997">Cell inner membrane</keyword>
<dbReference type="GeneID" id="83614140"/>
<gene>
    <name evidence="10" type="primary">uspB</name>
    <name evidence="10" type="ORF">BN1804_03341</name>
    <name evidence="11" type="ORF">JFQ69_11335</name>
</gene>
<protein>
    <recommendedName>
        <fullName evidence="3">Universal stress protein B</fullName>
    </recommendedName>
</protein>
<evidence type="ECO:0000256" key="7">
    <source>
        <dbReference type="ARBA" id="ARBA00022989"/>
    </source>
</evidence>
<evidence type="ECO:0000256" key="8">
    <source>
        <dbReference type="ARBA" id="ARBA00023136"/>
    </source>
</evidence>
<reference evidence="10" key="2">
    <citation type="submission" date="2015-06" db="EMBL/GenBank/DDBJ databases">
        <authorList>
            <person name="Urmite Genomes Urmite Genomes"/>
        </authorList>
    </citation>
    <scope>NUCLEOTIDE SEQUENCE [LARGE SCALE GENOMIC DNA]</scope>
    <source>
        <strain evidence="10">CSUR P1867</strain>
    </source>
</reference>
<accession>A0A379ER56</accession>
<evidence type="ECO:0000256" key="1">
    <source>
        <dbReference type="ARBA" id="ARBA00004429"/>
    </source>
</evidence>
<evidence type="ECO:0000313" key="11">
    <source>
        <dbReference type="EMBL" id="MBJ2118249.1"/>
    </source>
</evidence>
<evidence type="ECO:0000256" key="2">
    <source>
        <dbReference type="ARBA" id="ARBA00009803"/>
    </source>
</evidence>
<dbReference type="GO" id="GO:0005886">
    <property type="term" value="C:plasma membrane"/>
    <property type="evidence" value="ECO:0007669"/>
    <property type="project" value="UniProtKB-SubCell"/>
</dbReference>
<comment type="subcellular location">
    <subcellularLocation>
        <location evidence="1">Cell inner membrane</location>
        <topology evidence="1">Multi-pass membrane protein</topology>
    </subcellularLocation>
</comment>
<evidence type="ECO:0000256" key="9">
    <source>
        <dbReference type="SAM" id="Phobius"/>
    </source>
</evidence>
<dbReference type="Proteomes" id="UP000619976">
    <property type="component" value="Unassembled WGS sequence"/>
</dbReference>
<dbReference type="EMBL" id="JAEKCB010000005">
    <property type="protein sequence ID" value="MBJ2118249.1"/>
    <property type="molecule type" value="Genomic_DNA"/>
</dbReference>
<sequence length="110" mass="13262">MFNVIVVFWALCILCLINMMRYFSSIRVLLTILRQSDPLLYQSVDGNGFFTMHGQFSKQLRLIRYINQRQYINHHNPEVIMRCERIYRQFYLVSRFCILAVASLIAMLFW</sequence>
<dbReference type="NCBIfam" id="NF003435">
    <property type="entry name" value="PRK04960.1"/>
    <property type="match status" value="1"/>
</dbReference>
<dbReference type="Pfam" id="PF10625">
    <property type="entry name" value="UspB"/>
    <property type="match status" value="1"/>
</dbReference>
<name>A0A0G4QHM3_9GAMM</name>
<reference evidence="11 13" key="3">
    <citation type="submission" date="2020-12" db="EMBL/GenBank/DDBJ databases">
        <title>Enhanced detection system for hospital associated transmission using whole genome sequencing surveillance.</title>
        <authorList>
            <person name="Harrison L.H."/>
            <person name="Van Tyne D."/>
            <person name="Marsh J.W."/>
            <person name="Griffith M.P."/>
            <person name="Snyder D.J."/>
            <person name="Cooper V.S."/>
            <person name="Mustapha M."/>
        </authorList>
    </citation>
    <scope>NUCLEOTIDE SEQUENCE [LARGE SCALE GENOMIC DNA]</scope>
    <source>
        <strain evidence="11 13">PR00195</strain>
    </source>
</reference>
<dbReference type="RefSeq" id="WP_006534411.1">
    <property type="nucleotide sequence ID" value="NZ_CAXOKJ010000004.1"/>
</dbReference>
<keyword evidence="13" id="KW-1185">Reference proteome</keyword>
<evidence type="ECO:0000256" key="6">
    <source>
        <dbReference type="ARBA" id="ARBA00022692"/>
    </source>
</evidence>
<reference evidence="12" key="1">
    <citation type="submission" date="2015-06" db="EMBL/GenBank/DDBJ databases">
        <authorList>
            <person name="Urmite Genomes"/>
        </authorList>
    </citation>
    <scope>NUCLEOTIDE SEQUENCE [LARGE SCALE GENOMIC DNA]</scope>
    <source>
        <strain evidence="12">CSUR P1867</strain>
    </source>
</reference>
<dbReference type="EMBL" id="CVRY01000007">
    <property type="protein sequence ID" value="CRL65096.1"/>
    <property type="molecule type" value="Genomic_DNA"/>
</dbReference>
<keyword evidence="4" id="KW-1003">Cell membrane</keyword>
<evidence type="ECO:0000313" key="12">
    <source>
        <dbReference type="Proteomes" id="UP000183920"/>
    </source>
</evidence>
<dbReference type="InterPro" id="IPR019598">
    <property type="entry name" value="Universal_stress_protein_B"/>
</dbReference>
<dbReference type="Proteomes" id="UP000183920">
    <property type="component" value="Unassembled WGS sequence"/>
</dbReference>